<evidence type="ECO:0000256" key="9">
    <source>
        <dbReference type="ARBA" id="ARBA00025772"/>
    </source>
</evidence>
<dbReference type="GO" id="GO:0005886">
    <property type="term" value="C:plasma membrane"/>
    <property type="evidence" value="ECO:0007669"/>
    <property type="project" value="UniProtKB-SubCell"/>
</dbReference>
<evidence type="ECO:0000256" key="4">
    <source>
        <dbReference type="ARBA" id="ARBA00022481"/>
    </source>
</evidence>
<keyword evidence="13" id="KW-1185">Reference proteome</keyword>
<sequence length="165" mass="17746">MVVIMMVAVITMIAVPSWRTMQVRNAVRALVNDYTVSLYLARTEAVRRNTRVSICPSNDGANCTDSALEAGWMVIVGLPTDANPDILQDVLPRARVRSEFANNALANRSITFLPNGQPAPNFAGNTLRVCPTDADLGALSREVALNRTARINLSSPGACNIPAIP</sequence>
<name>A0A1L1PFY7_HYDIT</name>
<evidence type="ECO:0000313" key="12">
    <source>
        <dbReference type="EMBL" id="CDN88868.1"/>
    </source>
</evidence>
<evidence type="ECO:0000256" key="3">
    <source>
        <dbReference type="ARBA" id="ARBA00022475"/>
    </source>
</evidence>
<gene>
    <name evidence="12" type="ORF">BN948_03304</name>
</gene>
<dbReference type="Pfam" id="PF12019">
    <property type="entry name" value="GspH"/>
    <property type="match status" value="1"/>
</dbReference>
<proteinExistence type="inferred from homology"/>
<keyword evidence="7" id="KW-1133">Transmembrane helix</keyword>
<evidence type="ECO:0000256" key="1">
    <source>
        <dbReference type="ARBA" id="ARBA00004377"/>
    </source>
</evidence>
<reference evidence="13" key="2">
    <citation type="submission" date="2014-11" db="EMBL/GenBank/DDBJ databases">
        <title>Draft genome sequence of Hydrogenophaga intermedia S1.</title>
        <authorList>
            <person name="Gan H.M."/>
            <person name="Chew T.H."/>
            <person name="Stolz A."/>
        </authorList>
    </citation>
    <scope>NUCLEOTIDE SEQUENCE [LARGE SCALE GENOMIC DNA]</scope>
    <source>
        <strain evidence="13">S1</strain>
    </source>
</reference>
<dbReference type="Proteomes" id="UP000028878">
    <property type="component" value="Unassembled WGS sequence"/>
</dbReference>
<reference evidence="13" key="1">
    <citation type="submission" date="2014-02" db="EMBL/GenBank/DDBJ databases">
        <authorList>
            <person name="Gan H."/>
        </authorList>
    </citation>
    <scope>NUCLEOTIDE SEQUENCE [LARGE SCALE GENOMIC DNA]</scope>
    <source>
        <strain evidence="13">S1</strain>
    </source>
</reference>
<evidence type="ECO:0000259" key="11">
    <source>
        <dbReference type="Pfam" id="PF12019"/>
    </source>
</evidence>
<keyword evidence="5" id="KW-0997">Cell inner membrane</keyword>
<keyword evidence="4" id="KW-0488">Methylation</keyword>
<dbReference type="EMBL" id="CCAE010000031">
    <property type="protein sequence ID" value="CDN88868.1"/>
    <property type="molecule type" value="Genomic_DNA"/>
</dbReference>
<dbReference type="Gene3D" id="3.55.40.10">
    <property type="entry name" value="minor pseudopilin epsh domain"/>
    <property type="match status" value="1"/>
</dbReference>
<dbReference type="InterPro" id="IPR045584">
    <property type="entry name" value="Pilin-like"/>
</dbReference>
<dbReference type="AlphaFoldDB" id="A0A1L1PFY7"/>
<dbReference type="SUPFAM" id="SSF54523">
    <property type="entry name" value="Pili subunits"/>
    <property type="match status" value="1"/>
</dbReference>
<evidence type="ECO:0000256" key="2">
    <source>
        <dbReference type="ARBA" id="ARBA00021549"/>
    </source>
</evidence>
<accession>A0A1L1PFY7</accession>
<dbReference type="InterPro" id="IPR022346">
    <property type="entry name" value="T2SS_GspH"/>
</dbReference>
<feature type="domain" description="General secretion pathway GspH" evidence="11">
    <location>
        <begin position="32"/>
        <end position="147"/>
    </location>
</feature>
<keyword evidence="8" id="KW-0472">Membrane</keyword>
<evidence type="ECO:0000256" key="10">
    <source>
        <dbReference type="ARBA" id="ARBA00030775"/>
    </source>
</evidence>
<evidence type="ECO:0000256" key="6">
    <source>
        <dbReference type="ARBA" id="ARBA00022692"/>
    </source>
</evidence>
<organism evidence="12 13">
    <name type="scientific">Hydrogenophaga intermedia</name>
    <dbReference type="NCBI Taxonomy" id="65786"/>
    <lineage>
        <taxon>Bacteria</taxon>
        <taxon>Pseudomonadati</taxon>
        <taxon>Pseudomonadota</taxon>
        <taxon>Betaproteobacteria</taxon>
        <taxon>Burkholderiales</taxon>
        <taxon>Comamonadaceae</taxon>
        <taxon>Hydrogenophaga</taxon>
    </lineage>
</organism>
<evidence type="ECO:0000256" key="8">
    <source>
        <dbReference type="ARBA" id="ARBA00023136"/>
    </source>
</evidence>
<keyword evidence="6" id="KW-0812">Transmembrane</keyword>
<dbReference type="GO" id="GO:0015627">
    <property type="term" value="C:type II protein secretion system complex"/>
    <property type="evidence" value="ECO:0007669"/>
    <property type="project" value="InterPro"/>
</dbReference>
<comment type="similarity">
    <text evidence="9">Belongs to the GSP H family.</text>
</comment>
<protein>
    <recommendedName>
        <fullName evidence="2">Type II secretion system protein H</fullName>
    </recommendedName>
    <alternativeName>
        <fullName evidence="10">General secretion pathway protein H</fullName>
    </alternativeName>
</protein>
<keyword evidence="3" id="KW-1003">Cell membrane</keyword>
<comment type="subcellular location">
    <subcellularLocation>
        <location evidence="1">Cell inner membrane</location>
        <topology evidence="1">Single-pass membrane protein</topology>
    </subcellularLocation>
</comment>
<evidence type="ECO:0000256" key="5">
    <source>
        <dbReference type="ARBA" id="ARBA00022519"/>
    </source>
</evidence>
<evidence type="ECO:0000313" key="13">
    <source>
        <dbReference type="Proteomes" id="UP000028878"/>
    </source>
</evidence>
<evidence type="ECO:0000256" key="7">
    <source>
        <dbReference type="ARBA" id="ARBA00022989"/>
    </source>
</evidence>
<dbReference type="GO" id="GO:0015628">
    <property type="term" value="P:protein secretion by the type II secretion system"/>
    <property type="evidence" value="ECO:0007669"/>
    <property type="project" value="InterPro"/>
</dbReference>